<name>A0ABR5ER28_XANPE</name>
<gene>
    <name evidence="1" type="ORF">XP315_13785</name>
</gene>
<accession>A0ABR5ER28</accession>
<reference evidence="1 2" key="1">
    <citation type="submission" date="2015-02" db="EMBL/GenBank/DDBJ databases">
        <title>Whole genome sequencing of multiple isolates of three species of pepper and tomato-infecting xanthomonads reveals genetic diversity in field strains and pinpoints effectors responsible for host specificity.</title>
        <authorList>
            <person name="Schwartz A."/>
            <person name="Dahlbeck D."/>
            <person name="Staskawicz B."/>
            <person name="Bart R."/>
            <person name="Potnis N."/>
            <person name="Minsavage G."/>
            <person name="Timilsina S."/>
            <person name="Goss E."/>
            <person name="Jones J."/>
            <person name="Vallad G."/>
            <person name="Barak J."/>
            <person name="Miller S."/>
            <person name="Ritchie D."/>
            <person name="Martins J.Jr."/>
            <person name="Patane J.S."/>
            <person name="Setubal J.C."/>
        </authorList>
    </citation>
    <scope>NUCLEOTIDE SEQUENCE [LARGE SCALE GENOMIC DNA]</scope>
    <source>
        <strain evidence="1 2">Xp3-15</strain>
    </source>
</reference>
<sequence>MHIDGSCLRSMASDLRAEASMPCRDLAAPCAVPALGA</sequence>
<comment type="caution">
    <text evidence="1">The sequence shown here is derived from an EMBL/GenBank/DDBJ whole genome shotgun (WGS) entry which is preliminary data.</text>
</comment>
<dbReference type="Proteomes" id="UP000035369">
    <property type="component" value="Unassembled WGS sequence"/>
</dbReference>
<evidence type="ECO:0000313" key="1">
    <source>
        <dbReference type="EMBL" id="KLC04652.1"/>
    </source>
</evidence>
<keyword evidence="2" id="KW-1185">Reference proteome</keyword>
<evidence type="ECO:0000313" key="2">
    <source>
        <dbReference type="Proteomes" id="UP000035369"/>
    </source>
</evidence>
<protein>
    <submittedName>
        <fullName evidence="1">Uncharacterized protein</fullName>
    </submittedName>
</protein>
<dbReference type="EMBL" id="JZUY01000042">
    <property type="protein sequence ID" value="KLC04652.1"/>
    <property type="molecule type" value="Genomic_DNA"/>
</dbReference>
<proteinExistence type="predicted"/>
<organism evidence="1 2">
    <name type="scientific">Xanthomonas perforans</name>
    <dbReference type="NCBI Taxonomy" id="442694"/>
    <lineage>
        <taxon>Bacteria</taxon>
        <taxon>Pseudomonadati</taxon>
        <taxon>Pseudomonadota</taxon>
        <taxon>Gammaproteobacteria</taxon>
        <taxon>Lysobacterales</taxon>
        <taxon>Lysobacteraceae</taxon>
        <taxon>Xanthomonas</taxon>
    </lineage>
</organism>